<comment type="caution">
    <text evidence="2">The sequence shown here is derived from an EMBL/GenBank/DDBJ whole genome shotgun (WGS) entry which is preliminary data.</text>
</comment>
<evidence type="ECO:0000256" key="1">
    <source>
        <dbReference type="SAM" id="Phobius"/>
    </source>
</evidence>
<keyword evidence="1" id="KW-0472">Membrane</keyword>
<name>A0AAW1HG61_SAPOF</name>
<reference evidence="2" key="1">
    <citation type="submission" date="2024-03" db="EMBL/GenBank/DDBJ databases">
        <title>WGS assembly of Saponaria officinalis var. Norfolk2.</title>
        <authorList>
            <person name="Jenkins J."/>
            <person name="Shu S."/>
            <person name="Grimwood J."/>
            <person name="Barry K."/>
            <person name="Goodstein D."/>
            <person name="Schmutz J."/>
            <person name="Leebens-Mack J."/>
            <person name="Osbourn A."/>
        </authorList>
    </citation>
    <scope>NUCLEOTIDE SEQUENCE [LARGE SCALE GENOMIC DNA]</scope>
    <source>
        <strain evidence="2">JIC</strain>
    </source>
</reference>
<dbReference type="Proteomes" id="UP001443914">
    <property type="component" value="Unassembled WGS sequence"/>
</dbReference>
<protein>
    <submittedName>
        <fullName evidence="2">Uncharacterized protein</fullName>
    </submittedName>
</protein>
<keyword evidence="3" id="KW-1185">Reference proteome</keyword>
<organism evidence="2 3">
    <name type="scientific">Saponaria officinalis</name>
    <name type="common">Common soapwort</name>
    <name type="synonym">Lychnis saponaria</name>
    <dbReference type="NCBI Taxonomy" id="3572"/>
    <lineage>
        <taxon>Eukaryota</taxon>
        <taxon>Viridiplantae</taxon>
        <taxon>Streptophyta</taxon>
        <taxon>Embryophyta</taxon>
        <taxon>Tracheophyta</taxon>
        <taxon>Spermatophyta</taxon>
        <taxon>Magnoliopsida</taxon>
        <taxon>eudicotyledons</taxon>
        <taxon>Gunneridae</taxon>
        <taxon>Pentapetalae</taxon>
        <taxon>Caryophyllales</taxon>
        <taxon>Caryophyllaceae</taxon>
        <taxon>Caryophylleae</taxon>
        <taxon>Saponaria</taxon>
    </lineage>
</organism>
<feature type="transmembrane region" description="Helical" evidence="1">
    <location>
        <begin position="97"/>
        <end position="117"/>
    </location>
</feature>
<evidence type="ECO:0000313" key="3">
    <source>
        <dbReference type="Proteomes" id="UP001443914"/>
    </source>
</evidence>
<gene>
    <name evidence="2" type="ORF">RND81_11G021700</name>
</gene>
<accession>A0AAW1HG61</accession>
<dbReference type="AlphaFoldDB" id="A0AAW1HG61"/>
<proteinExistence type="predicted"/>
<dbReference type="EMBL" id="JBDFQZ010000011">
    <property type="protein sequence ID" value="KAK9675656.1"/>
    <property type="molecule type" value="Genomic_DNA"/>
</dbReference>
<evidence type="ECO:0000313" key="2">
    <source>
        <dbReference type="EMBL" id="KAK9675656.1"/>
    </source>
</evidence>
<keyword evidence="1" id="KW-1133">Transmembrane helix</keyword>
<keyword evidence="1" id="KW-0812">Transmembrane</keyword>
<sequence length="153" mass="17973">MENFTGSLSNLEIFPTTLDWKATFVQPLLFENKENVSCIEQECWCLFIYEGNPYIPYGCQAVEECKKCKSRCALQNNPKSQRFYYCKKHLLLRRGPFLGFIAGLGFVLLVLGSYWLYRFVKRRREIKQKAKHFKRNGGLLLKQQMSVVETIKI</sequence>